<evidence type="ECO:0000313" key="5">
    <source>
        <dbReference type="EMBL" id="MED6155764.1"/>
    </source>
</evidence>
<evidence type="ECO:0000259" key="4">
    <source>
        <dbReference type="Pfam" id="PF02902"/>
    </source>
</evidence>
<dbReference type="InterPro" id="IPR003653">
    <property type="entry name" value="Peptidase_C48_C"/>
</dbReference>
<comment type="similarity">
    <text evidence="1">Belongs to the peptidase C48 family.</text>
</comment>
<dbReference type="Gene3D" id="1.10.418.20">
    <property type="match status" value="1"/>
</dbReference>
<proteinExistence type="inferred from homology"/>
<organism evidence="5 6">
    <name type="scientific">Stylosanthes scabra</name>
    <dbReference type="NCBI Taxonomy" id="79078"/>
    <lineage>
        <taxon>Eukaryota</taxon>
        <taxon>Viridiplantae</taxon>
        <taxon>Streptophyta</taxon>
        <taxon>Embryophyta</taxon>
        <taxon>Tracheophyta</taxon>
        <taxon>Spermatophyta</taxon>
        <taxon>Magnoliopsida</taxon>
        <taxon>eudicotyledons</taxon>
        <taxon>Gunneridae</taxon>
        <taxon>Pentapetalae</taxon>
        <taxon>rosids</taxon>
        <taxon>fabids</taxon>
        <taxon>Fabales</taxon>
        <taxon>Fabaceae</taxon>
        <taxon>Papilionoideae</taxon>
        <taxon>50 kb inversion clade</taxon>
        <taxon>dalbergioids sensu lato</taxon>
        <taxon>Dalbergieae</taxon>
        <taxon>Pterocarpus clade</taxon>
        <taxon>Stylosanthes</taxon>
    </lineage>
</organism>
<dbReference type="SUPFAM" id="SSF54001">
    <property type="entry name" value="Cysteine proteinases"/>
    <property type="match status" value="1"/>
</dbReference>
<dbReference type="InterPro" id="IPR038765">
    <property type="entry name" value="Papain-like_cys_pep_sf"/>
</dbReference>
<protein>
    <recommendedName>
        <fullName evidence="4">Ubiquitin-like protease family profile domain-containing protein</fullName>
    </recommendedName>
</protein>
<name>A0ABU6U4A5_9FABA</name>
<sequence>MRVLAGATTMFPDKTRAVGSYSLLPKYIPVPRQPNAYDCGVYVLKYMDYVNPSILGKKNFSVPIWTEVELQEFREQYVYVERILYHSDNYYRYKAIKAVNSATRDARPSTAFQSPYTQLNTTDLELGKLDASK</sequence>
<reference evidence="5 6" key="1">
    <citation type="journal article" date="2023" name="Plants (Basel)">
        <title>Bridging the Gap: Combining Genomics and Transcriptomics Approaches to Understand Stylosanthes scabra, an Orphan Legume from the Brazilian Caatinga.</title>
        <authorList>
            <person name="Ferreira-Neto J.R.C."/>
            <person name="da Silva M.D."/>
            <person name="Binneck E."/>
            <person name="de Melo N.F."/>
            <person name="da Silva R.H."/>
            <person name="de Melo A.L.T.M."/>
            <person name="Pandolfi V."/>
            <person name="Bustamante F.O."/>
            <person name="Brasileiro-Vidal A.C."/>
            <person name="Benko-Iseppon A.M."/>
        </authorList>
    </citation>
    <scope>NUCLEOTIDE SEQUENCE [LARGE SCALE GENOMIC DNA]</scope>
    <source>
        <tissue evidence="5">Leaves</tissue>
    </source>
</reference>
<keyword evidence="6" id="KW-1185">Reference proteome</keyword>
<dbReference type="Proteomes" id="UP001341840">
    <property type="component" value="Unassembled WGS sequence"/>
</dbReference>
<evidence type="ECO:0000313" key="6">
    <source>
        <dbReference type="Proteomes" id="UP001341840"/>
    </source>
</evidence>
<gene>
    <name evidence="5" type="ORF">PIB30_008000</name>
</gene>
<keyword evidence="3" id="KW-0378">Hydrolase</keyword>
<accession>A0ABU6U4A5</accession>
<evidence type="ECO:0000256" key="2">
    <source>
        <dbReference type="ARBA" id="ARBA00022670"/>
    </source>
</evidence>
<evidence type="ECO:0000256" key="3">
    <source>
        <dbReference type="ARBA" id="ARBA00022801"/>
    </source>
</evidence>
<feature type="domain" description="Ubiquitin-like protease family profile" evidence="4">
    <location>
        <begin position="28"/>
        <end position="53"/>
    </location>
</feature>
<evidence type="ECO:0000256" key="1">
    <source>
        <dbReference type="ARBA" id="ARBA00005234"/>
    </source>
</evidence>
<keyword evidence="2" id="KW-0645">Protease</keyword>
<comment type="caution">
    <text evidence="5">The sequence shown here is derived from an EMBL/GenBank/DDBJ whole genome shotgun (WGS) entry which is preliminary data.</text>
</comment>
<dbReference type="Pfam" id="PF02902">
    <property type="entry name" value="Peptidase_C48"/>
    <property type="match status" value="1"/>
</dbReference>
<dbReference type="EMBL" id="JASCZI010120846">
    <property type="protein sequence ID" value="MED6155764.1"/>
    <property type="molecule type" value="Genomic_DNA"/>
</dbReference>